<evidence type="ECO:0000256" key="1">
    <source>
        <dbReference type="SAM" id="MobiDB-lite"/>
    </source>
</evidence>
<accession>A0A9W9GZR4</accession>
<evidence type="ECO:0000256" key="2">
    <source>
        <dbReference type="SAM" id="SignalP"/>
    </source>
</evidence>
<keyword evidence="2" id="KW-0732">Signal</keyword>
<protein>
    <submittedName>
        <fullName evidence="3">Uncharacterized protein</fullName>
    </submittedName>
</protein>
<feature type="compositionally biased region" description="Polar residues" evidence="1">
    <location>
        <begin position="182"/>
        <end position="194"/>
    </location>
</feature>
<gene>
    <name evidence="3" type="ORF">N7476_008379</name>
</gene>
<feature type="compositionally biased region" description="Polar residues" evidence="1">
    <location>
        <begin position="202"/>
        <end position="223"/>
    </location>
</feature>
<comment type="caution">
    <text evidence="3">The sequence shown here is derived from an EMBL/GenBank/DDBJ whole genome shotgun (WGS) entry which is preliminary data.</text>
</comment>
<evidence type="ECO:0000313" key="3">
    <source>
        <dbReference type="EMBL" id="KAJ5307723.1"/>
    </source>
</evidence>
<dbReference type="EMBL" id="JAPZBO010000008">
    <property type="protein sequence ID" value="KAJ5307723.1"/>
    <property type="molecule type" value="Genomic_DNA"/>
</dbReference>
<evidence type="ECO:0000313" key="4">
    <source>
        <dbReference type="Proteomes" id="UP001147746"/>
    </source>
</evidence>
<dbReference type="OrthoDB" id="4369848at2759"/>
<dbReference type="AlphaFoldDB" id="A0A9W9GZR4"/>
<name>A0A9W9GZR4_9EURO</name>
<organism evidence="3 4">
    <name type="scientific">Penicillium atrosanguineum</name>
    <dbReference type="NCBI Taxonomy" id="1132637"/>
    <lineage>
        <taxon>Eukaryota</taxon>
        <taxon>Fungi</taxon>
        <taxon>Dikarya</taxon>
        <taxon>Ascomycota</taxon>
        <taxon>Pezizomycotina</taxon>
        <taxon>Eurotiomycetes</taxon>
        <taxon>Eurotiomycetidae</taxon>
        <taxon>Eurotiales</taxon>
        <taxon>Aspergillaceae</taxon>
        <taxon>Penicillium</taxon>
    </lineage>
</organism>
<feature type="chain" id="PRO_5041116222" evidence="2">
    <location>
        <begin position="33"/>
        <end position="223"/>
    </location>
</feature>
<sequence>MQLLRLFAMYTKKGFALLATFLLLFQSLPVDADNTAELQDRHDHAHVQGQDGVVHIDRREELIHLQERAGLEERHYASLLSSMLADETQTATPGLPFGGTVSPLVEVLVLAPEKEAQVQAVAQAALPRTGHSRFVHWQAFCVPLALRLQPPKLSHRLSQRLAQAVLPQEVVLEVNRSFKFASQQTIHRTSNPKLDTTDPHGTDTSGQHIADTSNLDRGSNSRI</sequence>
<keyword evidence="4" id="KW-1185">Reference proteome</keyword>
<reference evidence="3" key="1">
    <citation type="submission" date="2022-12" db="EMBL/GenBank/DDBJ databases">
        <authorList>
            <person name="Petersen C."/>
        </authorList>
    </citation>
    <scope>NUCLEOTIDE SEQUENCE</scope>
    <source>
        <strain evidence="3">IBT 21472</strain>
    </source>
</reference>
<proteinExistence type="predicted"/>
<dbReference type="Proteomes" id="UP001147746">
    <property type="component" value="Unassembled WGS sequence"/>
</dbReference>
<reference evidence="3" key="2">
    <citation type="journal article" date="2023" name="IMA Fungus">
        <title>Comparative genomic study of the Penicillium genus elucidates a diverse pangenome and 15 lateral gene transfer events.</title>
        <authorList>
            <person name="Petersen C."/>
            <person name="Sorensen T."/>
            <person name="Nielsen M.R."/>
            <person name="Sondergaard T.E."/>
            <person name="Sorensen J.L."/>
            <person name="Fitzpatrick D.A."/>
            <person name="Frisvad J.C."/>
            <person name="Nielsen K.L."/>
        </authorList>
    </citation>
    <scope>NUCLEOTIDE SEQUENCE</scope>
    <source>
        <strain evidence="3">IBT 21472</strain>
    </source>
</reference>
<feature type="region of interest" description="Disordered" evidence="1">
    <location>
        <begin position="182"/>
        <end position="223"/>
    </location>
</feature>
<feature type="signal peptide" evidence="2">
    <location>
        <begin position="1"/>
        <end position="32"/>
    </location>
</feature>